<dbReference type="Gene3D" id="1.10.287.10">
    <property type="entry name" value="S15/NS1, RNA-binding"/>
    <property type="match status" value="1"/>
</dbReference>
<dbReference type="EMBL" id="SODZ01000017">
    <property type="protein sequence ID" value="TDX11086.1"/>
    <property type="molecule type" value="Genomic_DNA"/>
</dbReference>
<comment type="function">
    <text evidence="4 6">One of the primary rRNA binding proteins, it binds directly to 16S rRNA where it helps nucleate assembly of the platform of the 30S subunit by binding and bridging several RNA helices of the 16S rRNA.</text>
</comment>
<keyword evidence="4 6" id="KW-0694">RNA-binding</keyword>
<organism evidence="7 8">
    <name type="scientific">Petrotoga sibirica</name>
    <dbReference type="NCBI Taxonomy" id="156202"/>
    <lineage>
        <taxon>Bacteria</taxon>
        <taxon>Thermotogati</taxon>
        <taxon>Thermotogota</taxon>
        <taxon>Thermotogae</taxon>
        <taxon>Petrotogales</taxon>
        <taxon>Petrotogaceae</taxon>
        <taxon>Petrotoga</taxon>
    </lineage>
</organism>
<comment type="similarity">
    <text evidence="4 5">Belongs to the universal ribosomal protein uS15 family.</text>
</comment>
<dbReference type="GO" id="GO:0019843">
    <property type="term" value="F:rRNA binding"/>
    <property type="evidence" value="ECO:0007669"/>
    <property type="project" value="UniProtKB-UniRule"/>
</dbReference>
<comment type="subunit">
    <text evidence="3 4">Part of the 30S ribosomal subunit. Forms a bridge to the 50S subunit in the 70S ribosome, contacting the 23S rRNA.</text>
</comment>
<name>A0A4R8EHJ2_9BACT</name>
<sequence>MSRGLDPEKKEELIEKFKVNDKDTGSVEVQIALLSARIKHLTKHLKQHPKDYHSRRGLMMMVGKRRKMLKYLRKNKPLVYQEIINKLGIRG</sequence>
<protein>
    <recommendedName>
        <fullName evidence="4">Small ribosomal subunit protein uS15</fullName>
    </recommendedName>
</protein>
<dbReference type="RefSeq" id="WP_103876847.1">
    <property type="nucleotide sequence ID" value="NZ_SODZ01000017.1"/>
</dbReference>
<comment type="function">
    <text evidence="4">Forms an intersubunit bridge (bridge B4) with the 23S rRNA of the 50S subunit in the ribosome.</text>
</comment>
<dbReference type="SUPFAM" id="SSF47060">
    <property type="entry name" value="S15/NS1 RNA-binding domain"/>
    <property type="match status" value="1"/>
</dbReference>
<dbReference type="GO" id="GO:0006412">
    <property type="term" value="P:translation"/>
    <property type="evidence" value="ECO:0007669"/>
    <property type="project" value="UniProtKB-UniRule"/>
</dbReference>
<dbReference type="GO" id="GO:0003735">
    <property type="term" value="F:structural constituent of ribosome"/>
    <property type="evidence" value="ECO:0007669"/>
    <property type="project" value="InterPro"/>
</dbReference>
<dbReference type="FunFam" id="1.10.287.10:FF:000002">
    <property type="entry name" value="30S ribosomal protein S15"/>
    <property type="match status" value="1"/>
</dbReference>
<evidence type="ECO:0000256" key="2">
    <source>
        <dbReference type="ARBA" id="ARBA00023274"/>
    </source>
</evidence>
<proteinExistence type="inferred from homology"/>
<dbReference type="PANTHER" id="PTHR23321:SF26">
    <property type="entry name" value="SMALL RIBOSOMAL SUBUNIT PROTEIN US15M"/>
    <property type="match status" value="1"/>
</dbReference>
<dbReference type="InterPro" id="IPR005290">
    <property type="entry name" value="Ribosomal_uS15_bac-type"/>
</dbReference>
<keyword evidence="8" id="KW-1185">Reference proteome</keyword>
<keyword evidence="4 6" id="KW-0699">rRNA-binding</keyword>
<gene>
    <name evidence="4" type="primary">rpsO</name>
    <name evidence="7" type="ORF">C8D74_11739</name>
</gene>
<dbReference type="InterPro" id="IPR009068">
    <property type="entry name" value="uS15_NS1_RNA-bd_sf"/>
</dbReference>
<dbReference type="PROSITE" id="PS00362">
    <property type="entry name" value="RIBOSOMAL_S15"/>
    <property type="match status" value="1"/>
</dbReference>
<dbReference type="InterPro" id="IPR000589">
    <property type="entry name" value="Ribosomal_uS15"/>
</dbReference>
<dbReference type="Gene3D" id="6.10.250.3130">
    <property type="match status" value="1"/>
</dbReference>
<keyword evidence="1 4" id="KW-0689">Ribosomal protein</keyword>
<dbReference type="AlphaFoldDB" id="A0A4R8EHJ2"/>
<dbReference type="Proteomes" id="UP000294817">
    <property type="component" value="Unassembled WGS sequence"/>
</dbReference>
<dbReference type="CDD" id="cd00353">
    <property type="entry name" value="Ribosomal_S15p_S13e"/>
    <property type="match status" value="1"/>
</dbReference>
<comment type="caution">
    <text evidence="7">The sequence shown here is derived from an EMBL/GenBank/DDBJ whole genome shotgun (WGS) entry which is preliminary data.</text>
</comment>
<evidence type="ECO:0000256" key="5">
    <source>
        <dbReference type="RuleBase" id="RU003919"/>
    </source>
</evidence>
<evidence type="ECO:0000256" key="1">
    <source>
        <dbReference type="ARBA" id="ARBA00022980"/>
    </source>
</evidence>
<evidence type="ECO:0000256" key="3">
    <source>
        <dbReference type="ARBA" id="ARBA00064542"/>
    </source>
</evidence>
<dbReference type="SMART" id="SM01387">
    <property type="entry name" value="Ribosomal_S15"/>
    <property type="match status" value="1"/>
</dbReference>
<evidence type="ECO:0000313" key="8">
    <source>
        <dbReference type="Proteomes" id="UP000294817"/>
    </source>
</evidence>
<dbReference type="NCBIfam" id="TIGR00952">
    <property type="entry name" value="S15_bact"/>
    <property type="match status" value="1"/>
</dbReference>
<evidence type="ECO:0000256" key="6">
    <source>
        <dbReference type="RuleBase" id="RU004524"/>
    </source>
</evidence>
<dbReference type="Pfam" id="PF00312">
    <property type="entry name" value="Ribosomal_S15"/>
    <property type="match status" value="1"/>
</dbReference>
<reference evidence="7 8" key="1">
    <citation type="submission" date="2019-03" db="EMBL/GenBank/DDBJ databases">
        <title>Genomic Encyclopedia of Type Strains, Phase IV (KMG-IV): sequencing the most valuable type-strain genomes for metagenomic binning, comparative biology and taxonomic classification.</title>
        <authorList>
            <person name="Goeker M."/>
        </authorList>
    </citation>
    <scope>NUCLEOTIDE SEQUENCE [LARGE SCALE GENOMIC DNA]</scope>
    <source>
        <strain evidence="7 8">DSM 13575</strain>
    </source>
</reference>
<dbReference type="GO" id="GO:0022627">
    <property type="term" value="C:cytosolic small ribosomal subunit"/>
    <property type="evidence" value="ECO:0007669"/>
    <property type="project" value="TreeGrafter"/>
</dbReference>
<evidence type="ECO:0000256" key="4">
    <source>
        <dbReference type="HAMAP-Rule" id="MF_01343"/>
    </source>
</evidence>
<evidence type="ECO:0000313" key="7">
    <source>
        <dbReference type="EMBL" id="TDX11086.1"/>
    </source>
</evidence>
<dbReference type="PANTHER" id="PTHR23321">
    <property type="entry name" value="RIBOSOMAL PROTEIN S15, BACTERIAL AND ORGANELLAR"/>
    <property type="match status" value="1"/>
</dbReference>
<accession>A0A4R8EHJ2</accession>
<keyword evidence="2 4" id="KW-0687">Ribonucleoprotein</keyword>
<dbReference type="HAMAP" id="MF_01343_B">
    <property type="entry name" value="Ribosomal_uS15_B"/>
    <property type="match status" value="1"/>
</dbReference>